<reference evidence="1" key="1">
    <citation type="journal article" date="2011" name="PLoS Biol.">
        <title>Gene gain and loss during evolution of obligate parasitism in the white rust pathogen of Arabidopsis thaliana.</title>
        <authorList>
            <person name="Kemen E."/>
            <person name="Gardiner A."/>
            <person name="Schultz-Larsen T."/>
            <person name="Kemen A.C."/>
            <person name="Balmuth A.L."/>
            <person name="Robert-Seilaniantz A."/>
            <person name="Bailey K."/>
            <person name="Holub E."/>
            <person name="Studholme D.J."/>
            <person name="Maclean D."/>
            <person name="Jones J.D."/>
        </authorList>
    </citation>
    <scope>NUCLEOTIDE SEQUENCE</scope>
</reference>
<gene>
    <name evidence="1" type="primary">AlNc14C1060G12747</name>
    <name evidence="1" type="ORF">ALNC14_142110</name>
</gene>
<evidence type="ECO:0000313" key="1">
    <source>
        <dbReference type="EMBL" id="CCA28067.1"/>
    </source>
</evidence>
<sequence length="123" mass="14094">MDVIQLNCLDQCESFQVLPIIYCTWLNSRSQLTSQTFDLNSTPVEPPYQGATIMYYDTKRSQCYAFLQGSIHILARINQEDISNDEKSVGLVLILSTDRTVKDFDKIIKEQKKYGCISLTEIT</sequence>
<name>F0X2H0_9STRA</name>
<dbReference type="HOGENOM" id="CLU_2019498_0_0_1"/>
<dbReference type="EMBL" id="FR824857">
    <property type="protein sequence ID" value="CCA28067.1"/>
    <property type="molecule type" value="Genomic_DNA"/>
</dbReference>
<proteinExistence type="predicted"/>
<protein>
    <submittedName>
        <fullName evidence="1">AlNc14C1060G12747 protein</fullName>
    </submittedName>
</protein>
<dbReference type="AlphaFoldDB" id="F0X2H0"/>
<reference evidence="1" key="2">
    <citation type="submission" date="2011-02" db="EMBL/GenBank/DDBJ databases">
        <authorList>
            <person name="MacLean D."/>
        </authorList>
    </citation>
    <scope>NUCLEOTIDE SEQUENCE</scope>
</reference>
<accession>F0X2H0</accession>
<organism evidence="1">
    <name type="scientific">Albugo laibachii Nc14</name>
    <dbReference type="NCBI Taxonomy" id="890382"/>
    <lineage>
        <taxon>Eukaryota</taxon>
        <taxon>Sar</taxon>
        <taxon>Stramenopiles</taxon>
        <taxon>Oomycota</taxon>
        <taxon>Peronosporomycetes</taxon>
        <taxon>Albuginales</taxon>
        <taxon>Albuginaceae</taxon>
        <taxon>Albugo</taxon>
    </lineage>
</organism>